<name>A0AAV5SNH4_9BILA</name>
<dbReference type="GO" id="GO:0042981">
    <property type="term" value="P:regulation of apoptotic process"/>
    <property type="evidence" value="ECO:0007669"/>
    <property type="project" value="InterPro"/>
</dbReference>
<accession>A0AAV5SNH4</accession>
<feature type="compositionally biased region" description="Acidic residues" evidence="1">
    <location>
        <begin position="108"/>
        <end position="131"/>
    </location>
</feature>
<feature type="region of interest" description="Disordered" evidence="1">
    <location>
        <begin position="63"/>
        <end position="157"/>
    </location>
</feature>
<reference evidence="2" key="1">
    <citation type="submission" date="2023-10" db="EMBL/GenBank/DDBJ databases">
        <title>Genome assembly of Pristionchus species.</title>
        <authorList>
            <person name="Yoshida K."/>
            <person name="Sommer R.J."/>
        </authorList>
    </citation>
    <scope>NUCLEOTIDE SEQUENCE</scope>
    <source>
        <strain evidence="2">RS0144</strain>
    </source>
</reference>
<evidence type="ECO:0000256" key="1">
    <source>
        <dbReference type="SAM" id="MobiDB-lite"/>
    </source>
</evidence>
<dbReference type="InterPro" id="IPR038991">
    <property type="entry name" value="CAAP1"/>
</dbReference>
<dbReference type="AlphaFoldDB" id="A0AAV5SNH4"/>
<organism evidence="2 3">
    <name type="scientific">Pristionchus entomophagus</name>
    <dbReference type="NCBI Taxonomy" id="358040"/>
    <lineage>
        <taxon>Eukaryota</taxon>
        <taxon>Metazoa</taxon>
        <taxon>Ecdysozoa</taxon>
        <taxon>Nematoda</taxon>
        <taxon>Chromadorea</taxon>
        <taxon>Rhabditida</taxon>
        <taxon>Rhabditina</taxon>
        <taxon>Diplogasteromorpha</taxon>
        <taxon>Diplogasteroidea</taxon>
        <taxon>Neodiplogasteridae</taxon>
        <taxon>Pristionchus</taxon>
    </lineage>
</organism>
<proteinExistence type="predicted"/>
<gene>
    <name evidence="2" type="ORF">PENTCL1PPCAC_5823</name>
</gene>
<protein>
    <submittedName>
        <fullName evidence="2">Uncharacterized protein</fullName>
    </submittedName>
</protein>
<dbReference type="EMBL" id="BTSX01000002">
    <property type="protein sequence ID" value="GMS83648.1"/>
    <property type="molecule type" value="Genomic_DNA"/>
</dbReference>
<dbReference type="Pfam" id="PF15335">
    <property type="entry name" value="CAAP1"/>
    <property type="match status" value="1"/>
</dbReference>
<dbReference type="Proteomes" id="UP001432027">
    <property type="component" value="Unassembled WGS sequence"/>
</dbReference>
<sequence>MDDFCISDRNRLATELIAALSQNELDKLIPPCLKDKSHQEVFHAIREQLECMSKERILALLKADDYTSGEEEEEEEEEENRQSSVDDESEEDTVDIDPKSPEGANEEKETEEITVAVEEEGEVESEEEEIELFPLSPERKEEEKEEGEVTPEYKFSP</sequence>
<comment type="caution">
    <text evidence="2">The sequence shown here is derived from an EMBL/GenBank/DDBJ whole genome shotgun (WGS) entry which is preliminary data.</text>
</comment>
<evidence type="ECO:0000313" key="2">
    <source>
        <dbReference type="EMBL" id="GMS83648.1"/>
    </source>
</evidence>
<dbReference type="PANTHER" id="PTHR14740:SF3">
    <property type="entry name" value="CASPASE ACTIVITY AND APOPTOSIS INHIBITOR 1"/>
    <property type="match status" value="1"/>
</dbReference>
<evidence type="ECO:0000313" key="3">
    <source>
        <dbReference type="Proteomes" id="UP001432027"/>
    </source>
</evidence>
<dbReference type="PANTHER" id="PTHR14740">
    <property type="entry name" value="CASPASE ACTIVITY AND APOPTOSIS INHIBITOR 1"/>
    <property type="match status" value="1"/>
</dbReference>
<keyword evidence="3" id="KW-1185">Reference proteome</keyword>
<feature type="compositionally biased region" description="Acidic residues" evidence="1">
    <location>
        <begin position="67"/>
        <end position="95"/>
    </location>
</feature>